<evidence type="ECO:0000256" key="1">
    <source>
        <dbReference type="ARBA" id="ARBA00001452"/>
    </source>
</evidence>
<dbReference type="InterPro" id="IPR005198">
    <property type="entry name" value="Glyco_hydro_76"/>
</dbReference>
<dbReference type="PANTHER" id="PTHR12145:SF38">
    <property type="entry name" value="MANNAN ENDO-1,6-ALPHA-MANNOSIDASE"/>
    <property type="match status" value="1"/>
</dbReference>
<keyword evidence="8" id="KW-0325">Glycoprotein</keyword>
<feature type="signal peptide" evidence="11">
    <location>
        <begin position="1"/>
        <end position="22"/>
    </location>
</feature>
<keyword evidence="7" id="KW-0472">Membrane</keyword>
<sequence>MTSRRLLASVVLALSVSRSVSGLTLDTSDPTSIKNAAGTIAYGLMKYYTGNVTNTPETIAVLPAPYYWWEAGAMWGTMLDYYHYTGDSSYNDVTTQALASQVGPLFDYMMPNHQKDEGNDDQAFWGMSTMSAAEKNFPEPSNTGGFTWVQLTENLWNTQAARWDTSACGGGLKWQIFSFNNGYTYKNSVSNGAFFQLSARLARYTGNQTYADWAEKVYDWTTKIGFIDSNFNTFDGADESTGCTNPNKITWSYNNALYLYGAAVMYNYTTDSTWQSRTQSLLQASTNFFTSESIMYELACESVNTCNNDQYSFKAYLSRFMWATTQMAPFTKNTISTYLTKSASAAAGICTGDANACGTKWYSGSFDGIVGPGQQMSALEVIQGLLISSASPPVVKGEALVQSASSSTSSAITSTTSTSTVSSSSSESTIASASSAASTYSSTDVVITDTIMESATVPYTTSSSSTVLSSPEVPSFTTQPSPTPSEEVQSSTAIISSTAQPFSELTSASPALTTSAPIFDTTTTINIIHSTTVSCNTSVYTNSTGWFTPSSFLSSRLTTASPTPATVTSASTASSPVSLESSTALLIDTATQPTPTASGTVSKGTASSPTTTSASALATKATVTAAAGKNMRVSGSGLLAAVLGAGLPWVL</sequence>
<evidence type="ECO:0000256" key="5">
    <source>
        <dbReference type="ARBA" id="ARBA00022729"/>
    </source>
</evidence>
<organism evidence="12 13">
    <name type="scientific">Sclerotinia nivalis</name>
    <dbReference type="NCBI Taxonomy" id="352851"/>
    <lineage>
        <taxon>Eukaryota</taxon>
        <taxon>Fungi</taxon>
        <taxon>Dikarya</taxon>
        <taxon>Ascomycota</taxon>
        <taxon>Pezizomycotina</taxon>
        <taxon>Leotiomycetes</taxon>
        <taxon>Helotiales</taxon>
        <taxon>Sclerotiniaceae</taxon>
        <taxon>Sclerotinia</taxon>
    </lineage>
</organism>
<feature type="region of interest" description="Disordered" evidence="10">
    <location>
        <begin position="591"/>
        <end position="613"/>
    </location>
</feature>
<proteinExistence type="inferred from homology"/>
<comment type="subcellular location">
    <subcellularLocation>
        <location evidence="2">Endomembrane system</location>
    </subcellularLocation>
</comment>
<dbReference type="Pfam" id="PF03663">
    <property type="entry name" value="Glyco_hydro_76"/>
    <property type="match status" value="1"/>
</dbReference>
<comment type="catalytic activity">
    <reaction evidence="1">
        <text>Random hydrolysis of (1-&gt;6)-alpha-D-mannosidic linkages in unbranched (1-&gt;6)-mannans.</text>
        <dbReference type="EC" id="3.2.1.101"/>
    </reaction>
</comment>
<evidence type="ECO:0000313" key="12">
    <source>
        <dbReference type="EMBL" id="KAJ8061888.1"/>
    </source>
</evidence>
<dbReference type="GO" id="GO:0016052">
    <property type="term" value="P:carbohydrate catabolic process"/>
    <property type="evidence" value="ECO:0007669"/>
    <property type="project" value="InterPro"/>
</dbReference>
<evidence type="ECO:0000256" key="7">
    <source>
        <dbReference type="ARBA" id="ARBA00023136"/>
    </source>
</evidence>
<keyword evidence="6" id="KW-0378">Hydrolase</keyword>
<evidence type="ECO:0000256" key="6">
    <source>
        <dbReference type="ARBA" id="ARBA00022801"/>
    </source>
</evidence>
<comment type="similarity">
    <text evidence="3">Belongs to the glycosyl hydrolase 76 family.</text>
</comment>
<evidence type="ECO:0000256" key="8">
    <source>
        <dbReference type="ARBA" id="ARBA00023180"/>
    </source>
</evidence>
<dbReference type="AlphaFoldDB" id="A0A9X0AJ33"/>
<evidence type="ECO:0000256" key="4">
    <source>
        <dbReference type="ARBA" id="ARBA00012350"/>
    </source>
</evidence>
<dbReference type="PANTHER" id="PTHR12145">
    <property type="entry name" value="MANNAN ENDO-1,6-ALPHA-MANNOSIDASE DCW1"/>
    <property type="match status" value="1"/>
</dbReference>
<gene>
    <name evidence="12" type="ORF">OCU04_009677</name>
</gene>
<keyword evidence="13" id="KW-1185">Reference proteome</keyword>
<feature type="compositionally biased region" description="Low complexity" evidence="10">
    <location>
        <begin position="461"/>
        <end position="480"/>
    </location>
</feature>
<keyword evidence="5 11" id="KW-0732">Signal</keyword>
<feature type="chain" id="PRO_5040794976" description="mannan endo-1,6-alpha-mannosidase" evidence="11">
    <location>
        <begin position="23"/>
        <end position="651"/>
    </location>
</feature>
<dbReference type="SUPFAM" id="SSF48208">
    <property type="entry name" value="Six-hairpin glycosidases"/>
    <property type="match status" value="1"/>
</dbReference>
<dbReference type="Proteomes" id="UP001152300">
    <property type="component" value="Unassembled WGS sequence"/>
</dbReference>
<feature type="region of interest" description="Disordered" evidence="10">
    <location>
        <begin position="461"/>
        <end position="487"/>
    </location>
</feature>
<reference evidence="12" key="1">
    <citation type="submission" date="2022-11" db="EMBL/GenBank/DDBJ databases">
        <title>Genome Resource of Sclerotinia nivalis Strain SnTB1, a Plant Pathogen Isolated from American Ginseng.</title>
        <authorList>
            <person name="Fan S."/>
        </authorList>
    </citation>
    <scope>NUCLEOTIDE SEQUENCE</scope>
    <source>
        <strain evidence="12">SnTB1</strain>
    </source>
</reference>
<evidence type="ECO:0000256" key="3">
    <source>
        <dbReference type="ARBA" id="ARBA00009699"/>
    </source>
</evidence>
<dbReference type="GO" id="GO:0009272">
    <property type="term" value="P:fungal-type cell wall biogenesis"/>
    <property type="evidence" value="ECO:0007669"/>
    <property type="project" value="TreeGrafter"/>
</dbReference>
<evidence type="ECO:0000256" key="9">
    <source>
        <dbReference type="ARBA" id="ARBA00023295"/>
    </source>
</evidence>
<evidence type="ECO:0000313" key="13">
    <source>
        <dbReference type="Proteomes" id="UP001152300"/>
    </source>
</evidence>
<dbReference type="OrthoDB" id="4187847at2759"/>
<dbReference type="GO" id="GO:0012505">
    <property type="term" value="C:endomembrane system"/>
    <property type="evidence" value="ECO:0007669"/>
    <property type="project" value="UniProtKB-SubCell"/>
</dbReference>
<feature type="compositionally biased region" description="Polar residues" evidence="10">
    <location>
        <begin position="591"/>
        <end position="604"/>
    </location>
</feature>
<dbReference type="EC" id="3.2.1.101" evidence="4"/>
<evidence type="ECO:0000256" key="10">
    <source>
        <dbReference type="SAM" id="MobiDB-lite"/>
    </source>
</evidence>
<accession>A0A9X0AJ33</accession>
<comment type="caution">
    <text evidence="12">The sequence shown here is derived from an EMBL/GenBank/DDBJ whole genome shotgun (WGS) entry which is preliminary data.</text>
</comment>
<dbReference type="Gene3D" id="1.50.10.20">
    <property type="match status" value="1"/>
</dbReference>
<dbReference type="GO" id="GO:0008496">
    <property type="term" value="F:mannan endo-1,6-alpha-mannosidase activity"/>
    <property type="evidence" value="ECO:0007669"/>
    <property type="project" value="UniProtKB-EC"/>
</dbReference>
<evidence type="ECO:0000256" key="11">
    <source>
        <dbReference type="SAM" id="SignalP"/>
    </source>
</evidence>
<keyword evidence="9" id="KW-0326">Glycosidase</keyword>
<dbReference type="EMBL" id="JAPEIS010000011">
    <property type="protein sequence ID" value="KAJ8061888.1"/>
    <property type="molecule type" value="Genomic_DNA"/>
</dbReference>
<evidence type="ECO:0000256" key="2">
    <source>
        <dbReference type="ARBA" id="ARBA00004308"/>
    </source>
</evidence>
<dbReference type="FunFam" id="1.50.10.20:FF:000006">
    <property type="entry name" value="Mannan endo-1,6-alpha-mannosidase"/>
    <property type="match status" value="1"/>
</dbReference>
<protein>
    <recommendedName>
        <fullName evidence="4">mannan endo-1,6-alpha-mannosidase</fullName>
        <ecNumber evidence="4">3.2.1.101</ecNumber>
    </recommendedName>
</protein>
<dbReference type="InterPro" id="IPR014480">
    <property type="entry name" value="Mannan-1_6-alpha_mannosidase"/>
</dbReference>
<dbReference type="InterPro" id="IPR008928">
    <property type="entry name" value="6-hairpin_glycosidase_sf"/>
</dbReference>
<name>A0A9X0AJ33_9HELO</name>